<reference evidence="10" key="1">
    <citation type="submission" date="2013-04" db="EMBL/GenBank/DDBJ databases">
        <title>The genome sequencing project of 58 acetic acid bacteria.</title>
        <authorList>
            <person name="Okamoto-Kainuma A."/>
            <person name="Ishikawa M."/>
            <person name="Umino S."/>
            <person name="Koizumi Y."/>
            <person name="Shiwa Y."/>
            <person name="Yoshikawa H."/>
            <person name="Matsutani M."/>
            <person name="Matsushita K."/>
        </authorList>
    </citation>
    <scope>NUCLEOTIDE SEQUENCE</scope>
    <source>
        <strain evidence="10">DSM 14337</strain>
    </source>
</reference>
<sequence>MSASQNEGQRSNATLSLGGRTAELPVLSGTIGPDVVDIRKLPAEMGVFTYDPGYGETASCSSKITFIDGDKGVLLHRGYPIAQLAENASYEEVIYLLLNGELPNEGEFQKFSKTLTNHTLLHEQIRNFFNGFRRDAHPMAILCGTVGALSAFYPDASDIAIKSNRDLAAMRLIAKIPTIAAWAYKYTQGEAFIYPRNDLNYAENFLSMMFARVSEPYKINPVLARAMNRILILHADHEQNASTSTVRMAGSTGANPFACISAGIAALWGPAHGGANEAVLKMLASIGSKENIPDFIAKVKDKSSGVKLMGFGHRVYKNFDPRAKIMQQTCHEVLGELGIKDDPLLDLAIELEKIAINDDYFVQRKLYPNVDFYSGIILKAMGIPTSMFTVLFAVARTTGWVSQWKEMIEEPGQRICRPRQLYTGSPQRDFVALDKR</sequence>
<keyword evidence="3 8" id="KW-0816">Tricarboxylic acid cycle</keyword>
<dbReference type="NCBIfam" id="TIGR01798">
    <property type="entry name" value="cit_synth_I"/>
    <property type="match status" value="1"/>
</dbReference>
<name>A0ABQ0PU05_9PROT</name>
<evidence type="ECO:0000256" key="3">
    <source>
        <dbReference type="ARBA" id="ARBA00022532"/>
    </source>
</evidence>
<evidence type="ECO:0000256" key="6">
    <source>
        <dbReference type="NCBIfam" id="TIGR01798"/>
    </source>
</evidence>
<dbReference type="NCBIfam" id="NF004126">
    <property type="entry name" value="PRK05614.1"/>
    <property type="match status" value="1"/>
</dbReference>
<dbReference type="InterPro" id="IPR019810">
    <property type="entry name" value="Citrate_synthase_AS"/>
</dbReference>
<dbReference type="RefSeq" id="WP_061507034.1">
    <property type="nucleotide sequence ID" value="NZ_BAPF01000029.1"/>
</dbReference>
<evidence type="ECO:0000256" key="7">
    <source>
        <dbReference type="PIRNR" id="PIRNR001369"/>
    </source>
</evidence>
<evidence type="ECO:0000256" key="9">
    <source>
        <dbReference type="RuleBase" id="RU003406"/>
    </source>
</evidence>
<evidence type="ECO:0000256" key="2">
    <source>
        <dbReference type="ARBA" id="ARBA00010566"/>
    </source>
</evidence>
<dbReference type="Pfam" id="PF00285">
    <property type="entry name" value="Citrate_synt"/>
    <property type="match status" value="1"/>
</dbReference>
<dbReference type="Gene3D" id="1.10.580.10">
    <property type="entry name" value="Citrate Synthase, domain 1"/>
    <property type="match status" value="1"/>
</dbReference>
<dbReference type="InterPro" id="IPR036969">
    <property type="entry name" value="Citrate_synthase_sf"/>
</dbReference>
<keyword evidence="4 7" id="KW-0808">Transferase</keyword>
<proteinExistence type="inferred from homology"/>
<dbReference type="InterPro" id="IPR016143">
    <property type="entry name" value="Citrate_synth-like_sm_a-sub"/>
</dbReference>
<dbReference type="PRINTS" id="PR00143">
    <property type="entry name" value="CITRTSNTHASE"/>
</dbReference>
<dbReference type="SUPFAM" id="SSF48256">
    <property type="entry name" value="Citrate synthase"/>
    <property type="match status" value="1"/>
</dbReference>
<dbReference type="EMBL" id="BAPF01000029">
    <property type="protein sequence ID" value="GBQ81375.1"/>
    <property type="molecule type" value="Genomic_DNA"/>
</dbReference>
<dbReference type="InterPro" id="IPR010953">
    <property type="entry name" value="Citrate_synthase_typ-I"/>
</dbReference>
<comment type="catalytic activity">
    <reaction evidence="5 8">
        <text>oxaloacetate + acetyl-CoA + H2O = citrate + CoA + H(+)</text>
        <dbReference type="Rhea" id="RHEA:16845"/>
        <dbReference type="ChEBI" id="CHEBI:15377"/>
        <dbReference type="ChEBI" id="CHEBI:15378"/>
        <dbReference type="ChEBI" id="CHEBI:16452"/>
        <dbReference type="ChEBI" id="CHEBI:16947"/>
        <dbReference type="ChEBI" id="CHEBI:57287"/>
        <dbReference type="ChEBI" id="CHEBI:57288"/>
        <dbReference type="EC" id="2.3.3.16"/>
    </reaction>
</comment>
<evidence type="ECO:0000256" key="1">
    <source>
        <dbReference type="ARBA" id="ARBA00004751"/>
    </source>
</evidence>
<dbReference type="GeneID" id="29558759"/>
<keyword evidence="11" id="KW-1185">Reference proteome</keyword>
<dbReference type="PROSITE" id="PS00480">
    <property type="entry name" value="CITRATE_SYNTHASE"/>
    <property type="match status" value="1"/>
</dbReference>
<dbReference type="InterPro" id="IPR002020">
    <property type="entry name" value="Citrate_synthase"/>
</dbReference>
<evidence type="ECO:0000256" key="8">
    <source>
        <dbReference type="RuleBase" id="RU003370"/>
    </source>
</evidence>
<protein>
    <recommendedName>
        <fullName evidence="6 7">Citrate synthase</fullName>
    </recommendedName>
</protein>
<dbReference type="CDD" id="cd06114">
    <property type="entry name" value="EcCS_like"/>
    <property type="match status" value="1"/>
</dbReference>
<dbReference type="InterPro" id="IPR016142">
    <property type="entry name" value="Citrate_synth-like_lrg_a-sub"/>
</dbReference>
<dbReference type="PANTHER" id="PTHR42871">
    <property type="entry name" value="CITRATE SYNTHASE"/>
    <property type="match status" value="1"/>
</dbReference>
<dbReference type="Gene3D" id="2.20.28.60">
    <property type="match status" value="1"/>
</dbReference>
<comment type="similarity">
    <text evidence="2 7 9">Belongs to the citrate synthase family.</text>
</comment>
<evidence type="ECO:0000313" key="11">
    <source>
        <dbReference type="Proteomes" id="UP001065047"/>
    </source>
</evidence>
<gene>
    <name evidence="10" type="ORF">AA14337_2027</name>
</gene>
<comment type="caution">
    <text evidence="10">The sequence shown here is derived from an EMBL/GenBank/DDBJ whole genome shotgun (WGS) entry which is preliminary data.</text>
</comment>
<dbReference type="PIRSF" id="PIRSF001369">
    <property type="entry name" value="Citrate_synth"/>
    <property type="match status" value="1"/>
</dbReference>
<organism evidence="10 11">
    <name type="scientific">Acetobacter malorum DSM 14337</name>
    <dbReference type="NCBI Taxonomy" id="1307910"/>
    <lineage>
        <taxon>Bacteria</taxon>
        <taxon>Pseudomonadati</taxon>
        <taxon>Pseudomonadota</taxon>
        <taxon>Alphaproteobacteria</taxon>
        <taxon>Acetobacterales</taxon>
        <taxon>Acetobacteraceae</taxon>
        <taxon>Acetobacter</taxon>
    </lineage>
</organism>
<dbReference type="Proteomes" id="UP001065047">
    <property type="component" value="Unassembled WGS sequence"/>
</dbReference>
<evidence type="ECO:0000256" key="4">
    <source>
        <dbReference type="ARBA" id="ARBA00022679"/>
    </source>
</evidence>
<dbReference type="Gene3D" id="1.10.230.10">
    <property type="entry name" value="Cytochrome P450-Terp, domain 2"/>
    <property type="match status" value="1"/>
</dbReference>
<accession>A0ABQ0PU05</accession>
<comment type="pathway">
    <text evidence="1 8">Carbohydrate metabolism; tricarboxylic acid cycle; isocitrate from oxaloacetate: step 1/2.</text>
</comment>
<dbReference type="PANTHER" id="PTHR42871:SF1">
    <property type="entry name" value="CITRATE SYNTHASE"/>
    <property type="match status" value="1"/>
</dbReference>
<evidence type="ECO:0000313" key="10">
    <source>
        <dbReference type="EMBL" id="GBQ81375.1"/>
    </source>
</evidence>
<dbReference type="InterPro" id="IPR024176">
    <property type="entry name" value="Citrate_synthase_bac-typ"/>
</dbReference>
<evidence type="ECO:0000256" key="5">
    <source>
        <dbReference type="ARBA" id="ARBA00049288"/>
    </source>
</evidence>